<dbReference type="GO" id="GO:0048667">
    <property type="term" value="P:cell morphogenesis involved in neuron differentiation"/>
    <property type="evidence" value="ECO:0007669"/>
    <property type="project" value="TreeGrafter"/>
</dbReference>
<keyword evidence="2" id="KW-0156">Chromatin regulator</keyword>
<dbReference type="InterPro" id="IPR028309">
    <property type="entry name" value="RB_fam"/>
</dbReference>
<reference evidence="7" key="1">
    <citation type="submission" date="2025-08" db="UniProtKB">
        <authorList>
            <consortium name="Ensembl"/>
        </authorList>
    </citation>
    <scope>IDENTIFICATION</scope>
</reference>
<dbReference type="GO" id="GO:0006357">
    <property type="term" value="P:regulation of transcription by RNA polymerase II"/>
    <property type="evidence" value="ECO:0007669"/>
    <property type="project" value="InterPro"/>
</dbReference>
<evidence type="ECO:0000256" key="3">
    <source>
        <dbReference type="SAM" id="MobiDB-lite"/>
    </source>
</evidence>
<evidence type="ECO:0000313" key="7">
    <source>
        <dbReference type="Ensembl" id="ENSAMXP00005037158.1"/>
    </source>
</evidence>
<dbReference type="GO" id="GO:0000977">
    <property type="term" value="F:RNA polymerase II transcription regulatory region sequence-specific DNA binding"/>
    <property type="evidence" value="ECO:0007669"/>
    <property type="project" value="TreeGrafter"/>
</dbReference>
<feature type="domain" description="Retinoblastoma-associated protein A-box" evidence="5">
    <location>
        <begin position="232"/>
        <end position="396"/>
    </location>
</feature>
<dbReference type="AlphaFoldDB" id="A0A8B9KN66"/>
<dbReference type="InterPro" id="IPR002719">
    <property type="entry name" value="RB_B"/>
</dbReference>
<dbReference type="SMART" id="SM00385">
    <property type="entry name" value="CYCLIN"/>
    <property type="match status" value="1"/>
</dbReference>
<dbReference type="SMART" id="SM01368">
    <property type="entry name" value="RB_A"/>
    <property type="match status" value="1"/>
</dbReference>
<feature type="region of interest" description="Disordered" evidence="3">
    <location>
        <begin position="654"/>
        <end position="678"/>
    </location>
</feature>
<feature type="domain" description="Retinoblastoma-associated protein C-terminal" evidence="6">
    <location>
        <begin position="526"/>
        <end position="678"/>
    </location>
</feature>
<evidence type="ECO:0000256" key="1">
    <source>
        <dbReference type="ARBA" id="ARBA00022553"/>
    </source>
</evidence>
<name>A0A8B9KN66_ASTMX</name>
<evidence type="ECO:0000259" key="6">
    <source>
        <dbReference type="SMART" id="SM01369"/>
    </source>
</evidence>
<dbReference type="Pfam" id="PF01857">
    <property type="entry name" value="RB_B"/>
    <property type="match status" value="1"/>
</dbReference>
<dbReference type="Gene3D" id="6.10.250.530">
    <property type="match status" value="1"/>
</dbReference>
<dbReference type="GO" id="GO:0006325">
    <property type="term" value="P:chromatin organization"/>
    <property type="evidence" value="ECO:0007669"/>
    <property type="project" value="UniProtKB-KW"/>
</dbReference>
<proteinExistence type="predicted"/>
<dbReference type="Pfam" id="PF01858">
    <property type="entry name" value="RB_A"/>
    <property type="match status" value="2"/>
</dbReference>
<dbReference type="FunFam" id="1.10.472.10:FF:000033">
    <property type="entry name" value="retinoblastoma-associated protein isoform X1"/>
    <property type="match status" value="1"/>
</dbReference>
<dbReference type="Ensembl" id="ENSAMXT00005040501.1">
    <property type="protein sequence ID" value="ENSAMXP00005037158.1"/>
    <property type="gene ID" value="ENSAMXG00005017676.1"/>
</dbReference>
<dbReference type="Gene3D" id="1.10.472.140">
    <property type="match status" value="1"/>
</dbReference>
<dbReference type="CDD" id="cd20599">
    <property type="entry name" value="CYCLIN_RB"/>
    <property type="match status" value="1"/>
</dbReference>
<feature type="region of interest" description="Disordered" evidence="3">
    <location>
        <begin position="107"/>
        <end position="126"/>
    </location>
</feature>
<protein>
    <submittedName>
        <fullName evidence="7">Retinoblastoma 1</fullName>
    </submittedName>
</protein>
<accession>A0A8B9KN66</accession>
<keyword evidence="1" id="KW-0597">Phosphoprotein</keyword>
<sequence>CRQSQYSLRFQFCDLVRKLDENVDTISSEVNSTVMKLEKKYDVSLALYQRFGKTCNKYLMLFIFFALQMEDDLVISFQILLCVLEFCTKRCPSTLLQPLYKSAVSATAQSPPTRTSRRNKAKPRPPEMDVQLLETLCKESDCSMDEVKNVYQSSFCAFLDSLSLSGSQEFPAVETLSKKYDELYHKNKDFDARLFLDDDETLCPGKEEATKVEMMPKKNQSGEENVLVPPQTPIRAAMNSIQQLRGGLTSASDQPSGNLIVYFKNCTVDPSEEITKRVGQLGQIFCQKFAEAVGQRCEGLGKTRFTLGVQLHYKVMESMLKSVSRNTCSLKNGGSESPETDLCFPWILDVFQLHAFDFYKVIESFIKAEPTLKHDMIEHLGRCEHQIMESIAWKAVSFTAAEQVAERPPAPGPEMAYLRLKMLFSHLLNSHTELEPIIWTLLQHTLQNEYELMKDRHLDQLMMSAMYAICKVKNVDLRFKTIVTVYKELPNTNQETFKRVLIREGQYDSIIVFYNLVFMQKLKTNILQYSSPRPPPLSPIPHIPRSPYKYPSSPLRVPGGNVYISPLKSNRLTPAAMTPRSRSLVIPFSFYQTSDKFQKINQMVSSTDWSLKRRLDGDATPKPLKKLRFDVDGQDEADGSKSSCESTMIQKLAEITSTRSRMQEQKLKEEAEKDNPEP</sequence>
<dbReference type="PANTHER" id="PTHR13742">
    <property type="entry name" value="RETINOBLASTOMA-ASSOCIATED PROTEIN RB -RELATED"/>
    <property type="match status" value="1"/>
</dbReference>
<evidence type="ECO:0000256" key="2">
    <source>
        <dbReference type="ARBA" id="ARBA00022853"/>
    </source>
</evidence>
<dbReference type="InterPro" id="IPR002720">
    <property type="entry name" value="RB_A"/>
</dbReference>
<dbReference type="GO" id="GO:0035189">
    <property type="term" value="C:Rb-E2F complex"/>
    <property type="evidence" value="ECO:0007669"/>
    <property type="project" value="TreeGrafter"/>
</dbReference>
<dbReference type="Proteomes" id="UP000694621">
    <property type="component" value="Unplaced"/>
</dbReference>
<dbReference type="InterPro" id="IPR015030">
    <property type="entry name" value="RB_C"/>
</dbReference>
<evidence type="ECO:0000313" key="8">
    <source>
        <dbReference type="Proteomes" id="UP000694621"/>
    </source>
</evidence>
<dbReference type="GO" id="GO:0031175">
    <property type="term" value="P:neuron projection development"/>
    <property type="evidence" value="ECO:0007669"/>
    <property type="project" value="TreeGrafter"/>
</dbReference>
<dbReference type="Gene3D" id="1.10.472.10">
    <property type="entry name" value="Cyclin-like"/>
    <property type="match status" value="3"/>
</dbReference>
<feature type="domain" description="Cyclin-like" evidence="4">
    <location>
        <begin position="419"/>
        <end position="519"/>
    </location>
</feature>
<dbReference type="GO" id="GO:2000134">
    <property type="term" value="P:negative regulation of G1/S transition of mitotic cell cycle"/>
    <property type="evidence" value="ECO:0007669"/>
    <property type="project" value="TreeGrafter"/>
</dbReference>
<dbReference type="SUPFAM" id="SSF47954">
    <property type="entry name" value="Cyclin-like"/>
    <property type="match status" value="2"/>
</dbReference>
<dbReference type="SMART" id="SM01369">
    <property type="entry name" value="Rb_C"/>
    <property type="match status" value="1"/>
</dbReference>
<dbReference type="Gene3D" id="6.10.140.1380">
    <property type="match status" value="1"/>
</dbReference>
<dbReference type="Pfam" id="PF08934">
    <property type="entry name" value="Rb_C"/>
    <property type="match status" value="1"/>
</dbReference>
<dbReference type="FunFam" id="1.10.472.140:FF:000002">
    <property type="entry name" value="RB transcriptional corepressor 1"/>
    <property type="match status" value="1"/>
</dbReference>
<dbReference type="InterPro" id="IPR013763">
    <property type="entry name" value="Cyclin-like_dom"/>
</dbReference>
<dbReference type="PANTHER" id="PTHR13742:SF36">
    <property type="entry name" value="RETINOBLASTOMA-ASSOCIATED PROTEIN"/>
    <property type="match status" value="1"/>
</dbReference>
<dbReference type="InterPro" id="IPR036915">
    <property type="entry name" value="Cyclin-like_sf"/>
</dbReference>
<dbReference type="GO" id="GO:0000785">
    <property type="term" value="C:chromatin"/>
    <property type="evidence" value="ECO:0007669"/>
    <property type="project" value="TreeGrafter"/>
</dbReference>
<organism evidence="7 8">
    <name type="scientific">Astyanax mexicanus</name>
    <name type="common">Blind cave fish</name>
    <name type="synonym">Astyanax fasciatus mexicanus</name>
    <dbReference type="NCBI Taxonomy" id="7994"/>
    <lineage>
        <taxon>Eukaryota</taxon>
        <taxon>Metazoa</taxon>
        <taxon>Chordata</taxon>
        <taxon>Craniata</taxon>
        <taxon>Vertebrata</taxon>
        <taxon>Euteleostomi</taxon>
        <taxon>Actinopterygii</taxon>
        <taxon>Neopterygii</taxon>
        <taxon>Teleostei</taxon>
        <taxon>Ostariophysi</taxon>
        <taxon>Characiformes</taxon>
        <taxon>Characoidei</taxon>
        <taxon>Acestrorhamphidae</taxon>
        <taxon>Acestrorhamphinae</taxon>
        <taxon>Astyanax</taxon>
    </lineage>
</organism>
<evidence type="ECO:0000259" key="5">
    <source>
        <dbReference type="SMART" id="SM01368"/>
    </source>
</evidence>
<evidence type="ECO:0000259" key="4">
    <source>
        <dbReference type="SMART" id="SM00385"/>
    </source>
</evidence>
<feature type="compositionally biased region" description="Basic and acidic residues" evidence="3">
    <location>
        <begin position="661"/>
        <end position="678"/>
    </location>
</feature>